<evidence type="ECO:0000313" key="2">
    <source>
        <dbReference type="EMBL" id="KAG0017825.1"/>
    </source>
</evidence>
<protein>
    <recommendedName>
        <fullName evidence="4">Mitochondrial f1f0 atp synthase subunit atp14</fullName>
    </recommendedName>
</protein>
<evidence type="ECO:0008006" key="4">
    <source>
        <dbReference type="Google" id="ProtNLM"/>
    </source>
</evidence>
<sequence>MIASRIVRLAAPVSRAVAARPAAFMAVRSFTAPSAPLMQDLIKELYLKELKSYKPAPEAKGADVSSQVKDFKAPATPAVPVIDAAADLSAWETANAEITEAVSEEVVEEEEEEVEEEEEHHH</sequence>
<dbReference type="InterPro" id="IPR019711">
    <property type="entry name" value="ATP_synth_F0_suH"/>
</dbReference>
<accession>A0A9P6MYF0</accession>
<comment type="caution">
    <text evidence="2">The sequence shown here is derived from an EMBL/GenBank/DDBJ whole genome shotgun (WGS) entry which is preliminary data.</text>
</comment>
<dbReference type="Proteomes" id="UP000703661">
    <property type="component" value="Unassembled WGS sequence"/>
</dbReference>
<gene>
    <name evidence="2" type="ORF">BGZ80_007884</name>
</gene>
<evidence type="ECO:0000256" key="1">
    <source>
        <dbReference type="SAM" id="MobiDB-lite"/>
    </source>
</evidence>
<dbReference type="GO" id="GO:0046933">
    <property type="term" value="F:proton-transporting ATP synthase activity, rotational mechanism"/>
    <property type="evidence" value="ECO:0007669"/>
    <property type="project" value="TreeGrafter"/>
</dbReference>
<name>A0A9P6MYF0_9FUNG</name>
<dbReference type="AlphaFoldDB" id="A0A9P6MYF0"/>
<organism evidence="2 3">
    <name type="scientific">Entomortierella chlamydospora</name>
    <dbReference type="NCBI Taxonomy" id="101097"/>
    <lineage>
        <taxon>Eukaryota</taxon>
        <taxon>Fungi</taxon>
        <taxon>Fungi incertae sedis</taxon>
        <taxon>Mucoromycota</taxon>
        <taxon>Mortierellomycotina</taxon>
        <taxon>Mortierellomycetes</taxon>
        <taxon>Mortierellales</taxon>
        <taxon>Mortierellaceae</taxon>
        <taxon>Entomortierella</taxon>
    </lineage>
</organism>
<dbReference type="Pfam" id="PF10775">
    <property type="entry name" value="ATP_sub_h"/>
    <property type="match status" value="1"/>
</dbReference>
<dbReference type="PANTHER" id="PTHR28207">
    <property type="entry name" value="ATP SYNTHASE SUBUNIT H, MITOCHONDRIAL"/>
    <property type="match status" value="1"/>
</dbReference>
<evidence type="ECO:0000313" key="3">
    <source>
        <dbReference type="Proteomes" id="UP000703661"/>
    </source>
</evidence>
<reference evidence="2" key="1">
    <citation type="journal article" date="2020" name="Fungal Divers.">
        <title>Resolving the Mortierellaceae phylogeny through synthesis of multi-gene phylogenetics and phylogenomics.</title>
        <authorList>
            <person name="Vandepol N."/>
            <person name="Liber J."/>
            <person name="Desiro A."/>
            <person name="Na H."/>
            <person name="Kennedy M."/>
            <person name="Barry K."/>
            <person name="Grigoriev I.V."/>
            <person name="Miller A.N."/>
            <person name="O'Donnell K."/>
            <person name="Stajich J.E."/>
            <person name="Bonito G."/>
        </authorList>
    </citation>
    <scope>NUCLEOTIDE SEQUENCE</scope>
    <source>
        <strain evidence="2">NRRL 2769</strain>
    </source>
</reference>
<feature type="region of interest" description="Disordered" evidence="1">
    <location>
        <begin position="102"/>
        <end position="122"/>
    </location>
</feature>
<proteinExistence type="predicted"/>
<keyword evidence="3" id="KW-1185">Reference proteome</keyword>
<dbReference type="OrthoDB" id="274752at2759"/>
<dbReference type="PANTHER" id="PTHR28207:SF1">
    <property type="entry name" value="ATP SYNTHASE SUBUNIT H, MITOCHONDRIAL"/>
    <property type="match status" value="1"/>
</dbReference>
<dbReference type="EMBL" id="JAAAID010000412">
    <property type="protein sequence ID" value="KAG0017825.1"/>
    <property type="molecule type" value="Genomic_DNA"/>
</dbReference>